<evidence type="ECO:0000313" key="10">
    <source>
        <dbReference type="EMBL" id="KAJ9680780.1"/>
    </source>
</evidence>
<comment type="caution">
    <text evidence="10">The sequence shown here is derived from an EMBL/GenBank/DDBJ whole genome shotgun (WGS) entry which is preliminary data.</text>
</comment>
<dbReference type="PANTHER" id="PTHR31500:SF96">
    <property type="entry name" value="AT-HOOK MOTIF NUCLEAR-LOCALIZED PROTEIN 7"/>
    <property type="match status" value="1"/>
</dbReference>
<feature type="compositionally biased region" description="Low complexity" evidence="8">
    <location>
        <begin position="257"/>
        <end position="281"/>
    </location>
</feature>
<evidence type="ECO:0000256" key="1">
    <source>
        <dbReference type="ARBA" id="ARBA00003687"/>
    </source>
</evidence>
<evidence type="ECO:0000256" key="8">
    <source>
        <dbReference type="SAM" id="MobiDB-lite"/>
    </source>
</evidence>
<dbReference type="Pfam" id="PF03479">
    <property type="entry name" value="PCC"/>
    <property type="match status" value="1"/>
</dbReference>
<name>A0AA38Z1Z5_VITRO</name>
<dbReference type="Proteomes" id="UP001168098">
    <property type="component" value="Unassembled WGS sequence"/>
</dbReference>
<dbReference type="AlphaFoldDB" id="A0AA38Z1Z5"/>
<reference evidence="10 11" key="1">
    <citation type="journal article" date="2023" name="BMC Biotechnol.">
        <title>Vitis rotundifolia cv Carlos genome sequencing.</title>
        <authorList>
            <person name="Huff M."/>
            <person name="Hulse-Kemp A."/>
            <person name="Scheffler B."/>
            <person name="Youngblood R."/>
            <person name="Simpson S."/>
            <person name="Babiker E."/>
            <person name="Staton M."/>
        </authorList>
    </citation>
    <scope>NUCLEOTIDE SEQUENCE [LARGE SCALE GENOMIC DNA]</scope>
    <source>
        <tissue evidence="10">Leaf</tissue>
    </source>
</reference>
<proteinExistence type="predicted"/>
<feature type="compositionally biased region" description="Basic residues" evidence="8">
    <location>
        <begin position="54"/>
        <end position="63"/>
    </location>
</feature>
<evidence type="ECO:0000256" key="5">
    <source>
        <dbReference type="ARBA" id="ARBA00023163"/>
    </source>
</evidence>
<dbReference type="InterPro" id="IPR005175">
    <property type="entry name" value="PPC_dom"/>
</dbReference>
<protein>
    <recommendedName>
        <fullName evidence="7">AT-hook motif nuclear-localized protein</fullName>
    </recommendedName>
</protein>
<keyword evidence="6 7" id="KW-0539">Nucleus</keyword>
<evidence type="ECO:0000256" key="3">
    <source>
        <dbReference type="ARBA" id="ARBA00023015"/>
    </source>
</evidence>
<comment type="domain">
    <text evidence="7">The PPC domain mediates interactions between AHL proteins.</text>
</comment>
<dbReference type="InterPro" id="IPR039605">
    <property type="entry name" value="AHL"/>
</dbReference>
<evidence type="ECO:0000256" key="6">
    <source>
        <dbReference type="ARBA" id="ARBA00023242"/>
    </source>
</evidence>
<dbReference type="Pfam" id="PF02178">
    <property type="entry name" value="AT_hook"/>
    <property type="match status" value="1"/>
</dbReference>
<evidence type="ECO:0000256" key="7">
    <source>
        <dbReference type="RuleBase" id="RU367031"/>
    </source>
</evidence>
<dbReference type="EMBL" id="JARBHA010000015">
    <property type="protein sequence ID" value="KAJ9680780.1"/>
    <property type="molecule type" value="Genomic_DNA"/>
</dbReference>
<sequence length="336" mass="34432">MEGREGMTSGVTVIGAEAPSDYEMVARTENPSQIAGSPAVDASPVSVGFTGTVGKKKRGRPRKYQPDGMASMTLSPMPISSSAPLSGNFSSGKRGRGRPVGSESKQKQKVGSENSGNLSAISDGVNFTPHIITVNAGEDVTMKLISFSQQGPRAVCILSANGVISNVTLRQQDSSGGTLTYEGRFEILSLTGSFVPTESGGTRNRAGGMSVSLASPDGRVVGGGVAGLLIAASPVLVVVGSFLPDNAQVQKPKKMKSVSAQTTTPVSVQTTTTTPPVVTSTAKEEGVGGQGQPSSSAQKPNIASPSSNQRENWASMQSMQDSRKSGTDINISLPGG</sequence>
<feature type="region of interest" description="Disordered" evidence="8">
    <location>
        <begin position="33"/>
        <end position="121"/>
    </location>
</feature>
<feature type="compositionally biased region" description="Polar residues" evidence="8">
    <location>
        <begin position="292"/>
        <end position="320"/>
    </location>
</feature>
<dbReference type="InterPro" id="IPR017956">
    <property type="entry name" value="AT_hook_DNA-bd_motif"/>
</dbReference>
<dbReference type="SMART" id="SM00384">
    <property type="entry name" value="AT_hook"/>
    <property type="match status" value="2"/>
</dbReference>
<dbReference type="Gene3D" id="3.30.1330.80">
    <property type="entry name" value="Hypothetical protein, similar to alpha- acetolactate decarboxylase, domain 2"/>
    <property type="match status" value="1"/>
</dbReference>
<evidence type="ECO:0000256" key="2">
    <source>
        <dbReference type="ARBA" id="ARBA00004123"/>
    </source>
</evidence>
<dbReference type="GO" id="GO:0005634">
    <property type="term" value="C:nucleus"/>
    <property type="evidence" value="ECO:0007669"/>
    <property type="project" value="UniProtKB-SubCell"/>
</dbReference>
<dbReference type="PANTHER" id="PTHR31500">
    <property type="entry name" value="AT-HOOK MOTIF NUCLEAR-LOCALIZED PROTEIN 9"/>
    <property type="match status" value="1"/>
</dbReference>
<gene>
    <name evidence="10" type="ORF">PVL29_019943</name>
</gene>
<dbReference type="PROSITE" id="PS51742">
    <property type="entry name" value="PPC"/>
    <property type="match status" value="1"/>
</dbReference>
<dbReference type="SUPFAM" id="SSF117856">
    <property type="entry name" value="AF0104/ALDC/Ptd012-like"/>
    <property type="match status" value="1"/>
</dbReference>
<keyword evidence="11" id="KW-1185">Reference proteome</keyword>
<dbReference type="CDD" id="cd11378">
    <property type="entry name" value="DUF296"/>
    <property type="match status" value="1"/>
</dbReference>
<organism evidence="10 11">
    <name type="scientific">Vitis rotundifolia</name>
    <name type="common">Muscadine grape</name>
    <dbReference type="NCBI Taxonomy" id="103349"/>
    <lineage>
        <taxon>Eukaryota</taxon>
        <taxon>Viridiplantae</taxon>
        <taxon>Streptophyta</taxon>
        <taxon>Embryophyta</taxon>
        <taxon>Tracheophyta</taxon>
        <taxon>Spermatophyta</taxon>
        <taxon>Magnoliopsida</taxon>
        <taxon>eudicotyledons</taxon>
        <taxon>Gunneridae</taxon>
        <taxon>Pentapetalae</taxon>
        <taxon>rosids</taxon>
        <taxon>Vitales</taxon>
        <taxon>Vitaceae</taxon>
        <taxon>Viteae</taxon>
        <taxon>Vitis</taxon>
    </lineage>
</organism>
<keyword evidence="3 7" id="KW-0805">Transcription regulation</keyword>
<accession>A0AA38Z1Z5</accession>
<dbReference type="GO" id="GO:0003680">
    <property type="term" value="F:minor groove of adenine-thymine-rich DNA binding"/>
    <property type="evidence" value="ECO:0007669"/>
    <property type="project" value="UniProtKB-UniRule"/>
</dbReference>
<evidence type="ECO:0000313" key="11">
    <source>
        <dbReference type="Proteomes" id="UP001168098"/>
    </source>
</evidence>
<dbReference type="FunFam" id="3.30.1330.80:FF:000003">
    <property type="entry name" value="AT-hook motif nuclear-localized protein 1-like"/>
    <property type="match status" value="1"/>
</dbReference>
<feature type="compositionally biased region" description="Polar residues" evidence="8">
    <location>
        <begin position="72"/>
        <end position="91"/>
    </location>
</feature>
<comment type="function">
    <text evidence="1 7">Transcription factor that specifically binds AT-rich DNA sequences related to the nuclear matrix attachment regions (MARs).</text>
</comment>
<feature type="region of interest" description="Disordered" evidence="8">
    <location>
        <begin position="249"/>
        <end position="336"/>
    </location>
</feature>
<feature type="compositionally biased region" description="Polar residues" evidence="8">
    <location>
        <begin position="109"/>
        <end position="120"/>
    </location>
</feature>
<keyword evidence="5 7" id="KW-0804">Transcription</keyword>
<comment type="subcellular location">
    <subcellularLocation>
        <location evidence="2 7">Nucleus</location>
    </subcellularLocation>
</comment>
<evidence type="ECO:0000259" key="9">
    <source>
        <dbReference type="PROSITE" id="PS51742"/>
    </source>
</evidence>
<feature type="domain" description="PPC" evidence="9">
    <location>
        <begin position="124"/>
        <end position="263"/>
    </location>
</feature>
<keyword evidence="4 7" id="KW-0238">DNA-binding</keyword>
<evidence type="ECO:0000256" key="4">
    <source>
        <dbReference type="ARBA" id="ARBA00023125"/>
    </source>
</evidence>